<dbReference type="OrthoDB" id="111250at2759"/>
<dbReference type="PANTHER" id="PTHR25462:SF306">
    <property type="entry name" value="TRIPARTITE MOTIF CONTAINING 9"/>
    <property type="match status" value="1"/>
</dbReference>
<dbReference type="SUPFAM" id="SSF57845">
    <property type="entry name" value="B-box zinc-binding domain"/>
    <property type="match status" value="1"/>
</dbReference>
<evidence type="ECO:0000313" key="2">
    <source>
        <dbReference type="EMBL" id="CAG2244922.1"/>
    </source>
</evidence>
<dbReference type="EMBL" id="CAJPWZ010002751">
    <property type="protein sequence ID" value="CAG2244922.1"/>
    <property type="molecule type" value="Genomic_DNA"/>
</dbReference>
<dbReference type="GO" id="GO:0008270">
    <property type="term" value="F:zinc ion binding"/>
    <property type="evidence" value="ECO:0007669"/>
    <property type="project" value="InterPro"/>
</dbReference>
<protein>
    <recommendedName>
        <fullName evidence="1">B box-type domain-containing protein</fullName>
    </recommendedName>
</protein>
<dbReference type="Proteomes" id="UP000683360">
    <property type="component" value="Unassembled WGS sequence"/>
</dbReference>
<gene>
    <name evidence="2" type="ORF">MEDL_56952</name>
</gene>
<reference evidence="2" key="1">
    <citation type="submission" date="2021-03" db="EMBL/GenBank/DDBJ databases">
        <authorList>
            <person name="Bekaert M."/>
        </authorList>
    </citation>
    <scope>NUCLEOTIDE SEQUENCE</scope>
</reference>
<keyword evidence="3" id="KW-1185">Reference proteome</keyword>
<name>A0A8S3UFB2_MYTED</name>
<dbReference type="PANTHER" id="PTHR25462">
    <property type="entry name" value="BONUS, ISOFORM C-RELATED"/>
    <property type="match status" value="1"/>
</dbReference>
<evidence type="ECO:0000313" key="3">
    <source>
        <dbReference type="Proteomes" id="UP000683360"/>
    </source>
</evidence>
<dbReference type="GO" id="GO:0061630">
    <property type="term" value="F:ubiquitin protein ligase activity"/>
    <property type="evidence" value="ECO:0007669"/>
    <property type="project" value="TreeGrafter"/>
</dbReference>
<dbReference type="Pfam" id="PF00643">
    <property type="entry name" value="zf-B_box"/>
    <property type="match status" value="1"/>
</dbReference>
<dbReference type="SUPFAM" id="SSF57903">
    <property type="entry name" value="FYVE/PHD zinc finger"/>
    <property type="match status" value="1"/>
</dbReference>
<proteinExistence type="predicted"/>
<comment type="caution">
    <text evidence="2">The sequence shown here is derived from an EMBL/GenBank/DDBJ whole genome shotgun (WGS) entry which is preliminary data.</text>
</comment>
<feature type="domain" description="B box-type" evidence="1">
    <location>
        <begin position="84"/>
        <end position="128"/>
    </location>
</feature>
<organism evidence="2 3">
    <name type="scientific">Mytilus edulis</name>
    <name type="common">Blue mussel</name>
    <dbReference type="NCBI Taxonomy" id="6550"/>
    <lineage>
        <taxon>Eukaryota</taxon>
        <taxon>Metazoa</taxon>
        <taxon>Spiralia</taxon>
        <taxon>Lophotrochozoa</taxon>
        <taxon>Mollusca</taxon>
        <taxon>Bivalvia</taxon>
        <taxon>Autobranchia</taxon>
        <taxon>Pteriomorphia</taxon>
        <taxon>Mytilida</taxon>
        <taxon>Mytiloidea</taxon>
        <taxon>Mytilidae</taxon>
        <taxon>Mytilinae</taxon>
        <taxon>Mytilus</taxon>
    </lineage>
</organism>
<accession>A0A8S3UFB2</accession>
<sequence>MVLQIFPKDNTRRDLTSFLQTHSDRNAFKKCCGCGHTVDINYECQQCALNLCEMCRQQHIAENKTHSFVVSNSETFQGKEENLNICPIPHHERAKFKYFCNSANCQSVLCPFCALDEHRDINKHEIEDIEEAFKRKKKQLGRLIEFIQSKILNVESILQNVKDNMFTLKYDRNEFQKQLDDMCNRGILVLQNRRQIILDKYDFSLQRKEFKANLRNDTLRIFLENANACCYLGEKMINCNNMCTFLNGQQTVEDHIKRYINDPVEDSTYDKNDFEEKMDFDDYLQSFNLVSFLELAKEKHKQSLWTKTKNAVHILKALLLDTTPEVPNDEVVYPVLLDERFDAHHEREANRRINGRTHSDRNAFKNCCKCDRTVDVTHTCQQCKMDFCELCRQQHITETKSHSLVASNAESFEDGEDNLDLGRN</sequence>
<dbReference type="InterPro" id="IPR011011">
    <property type="entry name" value="Znf_FYVE_PHD"/>
</dbReference>
<dbReference type="InterPro" id="IPR047153">
    <property type="entry name" value="TRIM45/56/19-like"/>
</dbReference>
<evidence type="ECO:0000259" key="1">
    <source>
        <dbReference type="Pfam" id="PF00643"/>
    </source>
</evidence>
<dbReference type="AlphaFoldDB" id="A0A8S3UFB2"/>
<dbReference type="Gene3D" id="3.30.160.60">
    <property type="entry name" value="Classic Zinc Finger"/>
    <property type="match status" value="1"/>
</dbReference>
<dbReference type="InterPro" id="IPR000315">
    <property type="entry name" value="Znf_B-box"/>
</dbReference>